<evidence type="ECO:0000256" key="2">
    <source>
        <dbReference type="ARBA" id="ARBA00009137"/>
    </source>
</evidence>
<keyword evidence="8 10" id="KW-0472">Membrane</keyword>
<accession>S7U4I9</accession>
<feature type="transmembrane region" description="Helical" evidence="10">
    <location>
        <begin position="455"/>
        <end position="479"/>
    </location>
</feature>
<evidence type="ECO:0000256" key="1">
    <source>
        <dbReference type="ARBA" id="ARBA00004651"/>
    </source>
</evidence>
<feature type="transmembrane region" description="Helical" evidence="10">
    <location>
        <begin position="80"/>
        <end position="100"/>
    </location>
</feature>
<evidence type="ECO:0000256" key="9">
    <source>
        <dbReference type="SAM" id="MobiDB-lite"/>
    </source>
</evidence>
<feature type="transmembrane region" description="Helical" evidence="10">
    <location>
        <begin position="274"/>
        <end position="298"/>
    </location>
</feature>
<keyword evidence="5 10" id="KW-0812">Transmembrane</keyword>
<evidence type="ECO:0000256" key="5">
    <source>
        <dbReference type="ARBA" id="ARBA00022692"/>
    </source>
</evidence>
<evidence type="ECO:0000313" key="11">
    <source>
        <dbReference type="EMBL" id="EPR44187.1"/>
    </source>
</evidence>
<comment type="caution">
    <text evidence="11">The sequence shown here is derived from an EMBL/GenBank/DDBJ whole genome shotgun (WGS) entry which is preliminary data.</text>
</comment>
<organism evidence="11 12">
    <name type="scientific">Desulfococcus multivorans DSM 2059</name>
    <dbReference type="NCBI Taxonomy" id="1121405"/>
    <lineage>
        <taxon>Bacteria</taxon>
        <taxon>Pseudomonadati</taxon>
        <taxon>Thermodesulfobacteriota</taxon>
        <taxon>Desulfobacteria</taxon>
        <taxon>Desulfobacterales</taxon>
        <taxon>Desulfococcaceae</taxon>
        <taxon>Desulfococcus</taxon>
    </lineage>
</organism>
<dbReference type="EMBL" id="ATHJ01000033">
    <property type="protein sequence ID" value="EPR44187.1"/>
    <property type="molecule type" value="Genomic_DNA"/>
</dbReference>
<feature type="region of interest" description="Disordered" evidence="9">
    <location>
        <begin position="491"/>
        <end position="514"/>
    </location>
</feature>
<protein>
    <submittedName>
        <fullName evidence="11">Cation transporter</fullName>
    </submittedName>
</protein>
<keyword evidence="3" id="KW-0813">Transport</keyword>
<dbReference type="STRING" id="897.B2D07_04140"/>
<evidence type="ECO:0000256" key="6">
    <source>
        <dbReference type="ARBA" id="ARBA00022989"/>
    </source>
</evidence>
<evidence type="ECO:0000313" key="12">
    <source>
        <dbReference type="Proteomes" id="UP000014977"/>
    </source>
</evidence>
<comment type="subcellular location">
    <subcellularLocation>
        <location evidence="1">Cell membrane</location>
        <topology evidence="1">Multi-pass membrane protein</topology>
    </subcellularLocation>
</comment>
<keyword evidence="6 10" id="KW-1133">Transmembrane helix</keyword>
<feature type="transmembrane region" description="Helical" evidence="10">
    <location>
        <begin position="144"/>
        <end position="166"/>
    </location>
</feature>
<feature type="transmembrane region" description="Helical" evidence="10">
    <location>
        <begin position="44"/>
        <end position="68"/>
    </location>
</feature>
<evidence type="ECO:0000256" key="7">
    <source>
        <dbReference type="ARBA" id="ARBA00023065"/>
    </source>
</evidence>
<dbReference type="Pfam" id="PF02386">
    <property type="entry name" value="TrkH"/>
    <property type="match status" value="1"/>
</dbReference>
<dbReference type="PATRIC" id="fig|1121405.3.peg.400"/>
<keyword evidence="4" id="KW-1003">Cell membrane</keyword>
<dbReference type="GO" id="GO:0008324">
    <property type="term" value="F:monoatomic cation transmembrane transporter activity"/>
    <property type="evidence" value="ECO:0007669"/>
    <property type="project" value="InterPro"/>
</dbReference>
<comment type="similarity">
    <text evidence="2">Belongs to the TrkH potassium transport family.</text>
</comment>
<name>S7U4I9_DESML</name>
<dbReference type="PANTHER" id="PTHR32024:SF2">
    <property type="entry name" value="TRK SYSTEM POTASSIUM UPTAKE PROTEIN TRKG-RELATED"/>
    <property type="match status" value="1"/>
</dbReference>
<dbReference type="eggNOG" id="COG0168">
    <property type="taxonomic scope" value="Bacteria"/>
</dbReference>
<keyword evidence="12" id="KW-1185">Reference proteome</keyword>
<reference evidence="11 12" key="1">
    <citation type="journal article" date="2013" name="Genome Announc.">
        <title>Draft genome sequences for three mercury-methylating, sulfate-reducing bacteria.</title>
        <authorList>
            <person name="Brown S.D."/>
            <person name="Hurt R.A.Jr."/>
            <person name="Gilmour C.C."/>
            <person name="Elias D.A."/>
        </authorList>
    </citation>
    <scope>NUCLEOTIDE SEQUENCE [LARGE SCALE GENOMIC DNA]</scope>
    <source>
        <strain evidence="11 12">DSM 2059</strain>
    </source>
</reference>
<feature type="transmembrane region" description="Helical" evidence="10">
    <location>
        <begin position="12"/>
        <end position="38"/>
    </location>
</feature>
<dbReference type="GO" id="GO:0005886">
    <property type="term" value="C:plasma membrane"/>
    <property type="evidence" value="ECO:0007669"/>
    <property type="project" value="UniProtKB-SubCell"/>
</dbReference>
<feature type="transmembrane region" description="Helical" evidence="10">
    <location>
        <begin position="404"/>
        <end position="427"/>
    </location>
</feature>
<sequence length="514" mass="55850">MREREYLRHRYAGILSAVGTVLMLTGLMTATPLLMIAARPEEAVHAWAFGMPAGLLVLLGAGLCWCFRSASDTTLTVQEGGVIVLMSWVTVILFSAWPFMSVMDLPFSLAVFESVSGWTTTGLSVVDLTEAGPMILFWRSLMQFAGGAGLAVIMMSAIVGPTGVGISSAEGRSDQLVPQVRRSARLVLIIYSGYAVIGTLAYWIAGMSPFDAVNHAFAAVSTGGFSTRPESIGHWNSTAIEAVSLPLMLLGNLSFVTAWFLWRGKWRFVTRNGEVRMLAVLLPLSTGALFFLTCRTIYPHLEKSIRVAMFEAVSAMTTTGFSTVGYGNWNAFGTALLIVLMLIGGGTCSTAGGIKQFRIYLMWRLFFWEIHRHLLPRTAILELPVWEGTQRVFVDDAGIRHMGVLIFAYLATYVLGVMILCACGYGLGDSAFEFASAIGTVGLSVGVTAPHMPDAALWAETLAMFLGRLEFMVVIVSLLKLGRDGRRYWGGSSRKVDQDAGSKAHRRHDAPAKP</sequence>
<dbReference type="OrthoDB" id="9810952at2"/>
<keyword evidence="7" id="KW-0406">Ion transport</keyword>
<dbReference type="Proteomes" id="UP000014977">
    <property type="component" value="Unassembled WGS sequence"/>
</dbReference>
<evidence type="ECO:0000256" key="8">
    <source>
        <dbReference type="ARBA" id="ARBA00023136"/>
    </source>
</evidence>
<evidence type="ECO:0000256" key="4">
    <source>
        <dbReference type="ARBA" id="ARBA00022475"/>
    </source>
</evidence>
<evidence type="ECO:0000256" key="10">
    <source>
        <dbReference type="SAM" id="Phobius"/>
    </source>
</evidence>
<dbReference type="InterPro" id="IPR003445">
    <property type="entry name" value="Cat_transpt"/>
</dbReference>
<gene>
    <name evidence="11" type="ORF">dsmv_1137</name>
</gene>
<proteinExistence type="inferred from homology"/>
<dbReference type="GO" id="GO:0030001">
    <property type="term" value="P:metal ion transport"/>
    <property type="evidence" value="ECO:0007669"/>
    <property type="project" value="UniProtKB-ARBA"/>
</dbReference>
<feature type="transmembrane region" description="Helical" evidence="10">
    <location>
        <begin position="243"/>
        <end position="262"/>
    </location>
</feature>
<feature type="transmembrane region" description="Helical" evidence="10">
    <location>
        <begin position="186"/>
        <end position="205"/>
    </location>
</feature>
<dbReference type="AlphaFoldDB" id="S7U4I9"/>
<feature type="transmembrane region" description="Helical" evidence="10">
    <location>
        <begin position="331"/>
        <end position="354"/>
    </location>
</feature>
<dbReference type="PANTHER" id="PTHR32024">
    <property type="entry name" value="TRK SYSTEM POTASSIUM UPTAKE PROTEIN TRKG-RELATED"/>
    <property type="match status" value="1"/>
</dbReference>
<evidence type="ECO:0000256" key="3">
    <source>
        <dbReference type="ARBA" id="ARBA00022448"/>
    </source>
</evidence>